<reference evidence="8" key="1">
    <citation type="journal article" date="2011" name="Nat. Commun.">
        <title>Effector diversification within compartments of the Leptosphaeria maculans genome affected by Repeat-Induced Point mutations.</title>
        <authorList>
            <person name="Rouxel T."/>
            <person name="Grandaubert J."/>
            <person name="Hane J.K."/>
            <person name="Hoede C."/>
            <person name="van de Wouw A.P."/>
            <person name="Couloux A."/>
            <person name="Dominguez V."/>
            <person name="Anthouard V."/>
            <person name="Bally P."/>
            <person name="Bourras S."/>
            <person name="Cozijnsen A.J."/>
            <person name="Ciuffetti L.M."/>
            <person name="Degrave A."/>
            <person name="Dilmaghani A."/>
            <person name="Duret L."/>
            <person name="Fudal I."/>
            <person name="Goodwin S.B."/>
            <person name="Gout L."/>
            <person name="Glaser N."/>
            <person name="Linglin J."/>
            <person name="Kema G.H.J."/>
            <person name="Lapalu N."/>
            <person name="Lawrence C.B."/>
            <person name="May K."/>
            <person name="Meyer M."/>
            <person name="Ollivier B."/>
            <person name="Poulain J."/>
            <person name="Schoch C.L."/>
            <person name="Simon A."/>
            <person name="Spatafora J.W."/>
            <person name="Stachowiak A."/>
            <person name="Turgeon B.G."/>
            <person name="Tyler B.M."/>
            <person name="Vincent D."/>
            <person name="Weissenbach J."/>
            <person name="Amselem J."/>
            <person name="Quesneville H."/>
            <person name="Oliver R.P."/>
            <person name="Wincker P."/>
            <person name="Balesdent M.-H."/>
            <person name="Howlett B.J."/>
        </authorList>
    </citation>
    <scope>NUCLEOTIDE SEQUENCE [LARGE SCALE GENOMIC DNA]</scope>
    <source>
        <strain evidence="8">JN3 / isolate v23.1.3 / race Av1-4-5-6-7-8</strain>
    </source>
</reference>
<feature type="transmembrane region" description="Helical" evidence="6">
    <location>
        <begin position="1556"/>
        <end position="1580"/>
    </location>
</feature>
<evidence type="ECO:0000313" key="8">
    <source>
        <dbReference type="Proteomes" id="UP000002668"/>
    </source>
</evidence>
<dbReference type="GO" id="GO:0005634">
    <property type="term" value="C:nucleus"/>
    <property type="evidence" value="ECO:0007669"/>
    <property type="project" value="TreeGrafter"/>
</dbReference>
<evidence type="ECO:0000256" key="4">
    <source>
        <dbReference type="ARBA" id="ARBA00043897"/>
    </source>
</evidence>
<dbReference type="EMBL" id="FP929094">
    <property type="protein sequence ID" value="CBX92434.1"/>
    <property type="molecule type" value="Genomic_DNA"/>
</dbReference>
<dbReference type="Pfam" id="PF10300">
    <property type="entry name" value="Iml2-TPR_39"/>
    <property type="match status" value="1"/>
</dbReference>
<proteinExistence type="predicted"/>
<name>E4ZM85_LEPMJ</name>
<dbReference type="eggNOG" id="KOG3783">
    <property type="taxonomic scope" value="Eukaryota"/>
</dbReference>
<dbReference type="PANTHER" id="PTHR31859:SF1">
    <property type="entry name" value="TETRATRICOPEPTIDE REPEAT PROTEIN 39C"/>
    <property type="match status" value="1"/>
</dbReference>
<feature type="compositionally biased region" description="Basic and acidic residues" evidence="5">
    <location>
        <begin position="1433"/>
        <end position="1444"/>
    </location>
</feature>
<feature type="compositionally biased region" description="Low complexity" evidence="5">
    <location>
        <begin position="1448"/>
        <end position="1458"/>
    </location>
</feature>
<feature type="compositionally biased region" description="Acidic residues" evidence="5">
    <location>
        <begin position="231"/>
        <end position="240"/>
    </location>
</feature>
<evidence type="ECO:0000256" key="1">
    <source>
        <dbReference type="ARBA" id="ARBA00011408"/>
    </source>
</evidence>
<dbReference type="GO" id="GO:0005741">
    <property type="term" value="C:mitochondrial outer membrane"/>
    <property type="evidence" value="ECO:0007669"/>
    <property type="project" value="TreeGrafter"/>
</dbReference>
<keyword evidence="6" id="KW-0812">Transmembrane</keyword>
<evidence type="ECO:0000256" key="5">
    <source>
        <dbReference type="SAM" id="MobiDB-lite"/>
    </source>
</evidence>
<dbReference type="GO" id="GO:0005829">
    <property type="term" value="C:cytosol"/>
    <property type="evidence" value="ECO:0007669"/>
    <property type="project" value="TreeGrafter"/>
</dbReference>
<protein>
    <recommendedName>
        <fullName evidence="2">Inclusion body clearance protein IML2</fullName>
    </recommendedName>
    <alternativeName>
        <fullName evidence="3">Inclusion body clearance protein iml2</fullName>
    </alternativeName>
</protein>
<feature type="region of interest" description="Disordered" evidence="5">
    <location>
        <begin position="1431"/>
        <end position="1458"/>
    </location>
</feature>
<feature type="transmembrane region" description="Helical" evidence="6">
    <location>
        <begin position="1011"/>
        <end position="1033"/>
    </location>
</feature>
<dbReference type="Proteomes" id="UP000002668">
    <property type="component" value="Genome"/>
</dbReference>
<accession>E4ZM85</accession>
<keyword evidence="8" id="KW-1185">Reference proteome</keyword>
<evidence type="ECO:0000313" key="7">
    <source>
        <dbReference type="EMBL" id="CBX92434.1"/>
    </source>
</evidence>
<comment type="function">
    <text evidence="4">Inclusion body (IB) resident protein that interacts strongly with lipid droplet (LD) proteins. Involved in LD-mediated IB clearing after protein folding stress, probably by enabling access to the IBs of an LD-stored soluble sterol derivative that acts as a chaperone in inclusion clearing.</text>
</comment>
<keyword evidence="6" id="KW-0472">Membrane</keyword>
<keyword evidence="6" id="KW-1133">Transmembrane helix</keyword>
<sequence length="1647" mass="181472">MLKVGGWLKGHSPVHTSKSLNALDELAQSVTHIMADDVETAEANLSKGTSPFHQLGVGVCTFMRATLGFEQETMREAANTLYQAENAAYEQQRRVTKDPNAYRSPIYPPGTEYAICQAEAQLMSAIVGVLNESLTEAIKSFYKLRKAYLALEAVMENEKNFLKERSVSSVNSVDSKAPSKADSVRSNKAKNPAGVSAPASTNSPKRNQEVGAPAGSKETAEAPQQTSGSSSDDDFDFVDAEPDRPGNETPLEYTGHLNIATAQGGSIALDTEQRKLGTEANTAPNLPPPNEKPSESVPQVIEDFEQLTLNGLGGLEADIATFSDHPVDQFILSGSNFCFGMLLLLLSFVPPSFASLLKIVGFKGDRDRGMALLWQATKFHNIHGAMAGAVLLGYLNGFTSFCDIFPSSDDGSYSKERCVALLKYMRGRYPKSHIYLIEEARMLAVDKQLESSIKFVENAGESPLKQLEALGWFERSLNNMYIHDYEKTAFAFQKCITLNNWSHGLYYFICGASYVELYRRNKNADPTAAKKHAAEAEKFFKLVVPNTGKKKFMARQLPFDVFVIRKIQKWEARAKEWKCDFIDAIGVSPLEEMIYFWNGYKRMRIDHLEVSLQNLAWSESAANPFWEKESQDEHAILTVLRAATLRNMGRTAEAKALLEKDILPIDRTLLKGNLKDNWTAPCARYEMAANLWREADADGDSEAHMKTLNQCKDWLEEVTRWEAYDLDARIGMKITTACGIMPPLDQVYSSGLRICCGMYMYIASHTSPQICRTQLISTERIPIYALASSATFAILLAGHFLCLNTRKSRQCPPLVSPKTPPFSVPEMVPYALMAADDTGQLPDPACPIGANSYTCSIRGLAFFGCCASNACNPGGCPPSDVRSAFLEQPHELETFLRASQPPLPEISAGLVADGPPKILPVPHKGSENGHLPAWIVVGLCMGLLLILPIVLGIWICVRHRFGDERDHSKSAEWISLPSYPENGKSGEAQDSKTRRPYTVSKDISRIGHMTLGVVLASGLVTLGVSGFLSFLWFGDSYNTSWHNILLSNWATRAVSISALLLRTSADFQAAIACSIIVSLLLESRTGVHIPHLASLSPLRTGSASPGTLVWFLMRDFWRATRKHARSQVWGMISCGLLFTTAVLQFSSTLLLTDLKPGVLGGQTVRAQVRNGLSYRDVTRRIKRDSAWTTNPPFYPSFGEYWESGQGYESGIDDTGVLLRTLLPYATVESRQNLRSYLGKALVLDARVSCQAPGITLGNDTGHFDMLTGGVNASKNASLLQEITAATFSCAIAGPNDYTLCQIGRTYPWFMGSLKSQFEDSTSFGTAFLVIKGTGGTLPSKSDDGSRLDWYRDPGEEWLNVQFANGTGTGASLSLCFAPWDASILDVELSSTSNRTEPLIQWWETFKTSDILNHLLPQRRAKRQILEMAKPHSFRGDLPPKEERPLVQSDASGSSAAGYGANTPLPENWSIFLNGQPLITTLNNFSEAPTQTIAADPALAAIFVNTMESTGSVAWSLSSLITVLSMSNYYSQQPAFDRLDNVTTSFFTTVFYPQTRLGLMLLMWTLVAHLLIVVVLVILFIQKTHLTLLGNAWSMFLQMANSRDLMASLKDMEQKTDAMVQEEMQQTDIAGLRARIDRRGDGVEVVLS</sequence>
<dbReference type="PANTHER" id="PTHR31859">
    <property type="entry name" value="TETRATRICOPEPTIDE REPEAT PROTEIN 39 FAMILY MEMBER"/>
    <property type="match status" value="1"/>
</dbReference>
<gene>
    <name evidence="7" type="ORF">LEMA_P051400.1</name>
</gene>
<evidence type="ECO:0000256" key="2">
    <source>
        <dbReference type="ARBA" id="ARBA00018424"/>
    </source>
</evidence>
<feature type="region of interest" description="Disordered" evidence="5">
    <location>
        <begin position="164"/>
        <end position="252"/>
    </location>
</feature>
<evidence type="ECO:0000256" key="3">
    <source>
        <dbReference type="ARBA" id="ARBA00019539"/>
    </source>
</evidence>
<dbReference type="HOGENOM" id="CLU_242595_0_0_1"/>
<organism evidence="8">
    <name type="scientific">Leptosphaeria maculans (strain JN3 / isolate v23.1.3 / race Av1-4-5-6-7-8)</name>
    <name type="common">Blackleg fungus</name>
    <name type="synonym">Phoma lingam</name>
    <dbReference type="NCBI Taxonomy" id="985895"/>
    <lineage>
        <taxon>Eukaryota</taxon>
        <taxon>Fungi</taxon>
        <taxon>Dikarya</taxon>
        <taxon>Ascomycota</taxon>
        <taxon>Pezizomycotina</taxon>
        <taxon>Dothideomycetes</taxon>
        <taxon>Pleosporomycetidae</taxon>
        <taxon>Pleosporales</taxon>
        <taxon>Pleosporineae</taxon>
        <taxon>Leptosphaeriaceae</taxon>
        <taxon>Plenodomus</taxon>
        <taxon>Plenodomus lingam/Leptosphaeria maculans species complex</taxon>
    </lineage>
</organism>
<evidence type="ECO:0000256" key="6">
    <source>
        <dbReference type="SAM" id="Phobius"/>
    </source>
</evidence>
<dbReference type="InterPro" id="IPR019412">
    <property type="entry name" value="IML2/TPR_39"/>
</dbReference>
<dbReference type="InParanoid" id="E4ZM85"/>
<feature type="transmembrane region" description="Helical" evidence="6">
    <location>
        <begin position="1128"/>
        <end position="1146"/>
    </location>
</feature>
<feature type="transmembrane region" description="Helical" evidence="6">
    <location>
        <begin position="781"/>
        <end position="801"/>
    </location>
</feature>
<comment type="subunit">
    <text evidence="1">Interacts with lipid droplet proteins.</text>
</comment>
<feature type="transmembrane region" description="Helical" evidence="6">
    <location>
        <begin position="931"/>
        <end position="957"/>
    </location>
</feature>
<dbReference type="VEuPathDB" id="FungiDB:LEMA_P051400.1"/>
<dbReference type="OrthoDB" id="2154985at2759"/>